<dbReference type="Pfam" id="PF07686">
    <property type="entry name" value="V-set"/>
    <property type="match status" value="1"/>
</dbReference>
<evidence type="ECO:0000313" key="15">
    <source>
        <dbReference type="Ensembl" id="ENSSANP00000057375.1"/>
    </source>
</evidence>
<keyword evidence="16" id="KW-1185">Reference proteome</keyword>
<dbReference type="PROSITE" id="PS51257">
    <property type="entry name" value="PROKAR_LIPOPROTEIN"/>
    <property type="match status" value="1"/>
</dbReference>
<dbReference type="GO" id="GO:0006955">
    <property type="term" value="P:immune response"/>
    <property type="evidence" value="ECO:0007669"/>
    <property type="project" value="TreeGrafter"/>
</dbReference>
<dbReference type="GO" id="GO:0009897">
    <property type="term" value="C:external side of plasma membrane"/>
    <property type="evidence" value="ECO:0007669"/>
    <property type="project" value="TreeGrafter"/>
</dbReference>
<dbReference type="SMART" id="SM00409">
    <property type="entry name" value="IG"/>
    <property type="match status" value="2"/>
</dbReference>
<dbReference type="InterPro" id="IPR013106">
    <property type="entry name" value="Ig_V-set"/>
</dbReference>
<reference evidence="15" key="2">
    <citation type="submission" date="2025-09" db="UniProtKB">
        <authorList>
            <consortium name="Ensembl"/>
        </authorList>
    </citation>
    <scope>IDENTIFICATION</scope>
</reference>
<dbReference type="GO" id="GO:0042130">
    <property type="term" value="P:negative regulation of T cell proliferation"/>
    <property type="evidence" value="ECO:0007669"/>
    <property type="project" value="TreeGrafter"/>
</dbReference>
<evidence type="ECO:0000256" key="4">
    <source>
        <dbReference type="ARBA" id="ARBA00022729"/>
    </source>
</evidence>
<feature type="domain" description="Ig-like" evidence="14">
    <location>
        <begin position="23"/>
        <end position="125"/>
    </location>
</feature>
<keyword evidence="10" id="KW-0393">Immunoglobulin domain</keyword>
<evidence type="ECO:0000256" key="13">
    <source>
        <dbReference type="SAM" id="SignalP"/>
    </source>
</evidence>
<reference evidence="15" key="1">
    <citation type="submission" date="2025-08" db="UniProtKB">
        <authorList>
            <consortium name="Ensembl"/>
        </authorList>
    </citation>
    <scope>IDENTIFICATION</scope>
</reference>
<dbReference type="InterPro" id="IPR013783">
    <property type="entry name" value="Ig-like_fold"/>
</dbReference>
<feature type="transmembrane region" description="Helical" evidence="12">
    <location>
        <begin position="324"/>
        <end position="345"/>
    </location>
</feature>
<keyword evidence="7" id="KW-1015">Disulfide bond</keyword>
<dbReference type="GO" id="GO:0007166">
    <property type="term" value="P:cell surface receptor signaling pathway"/>
    <property type="evidence" value="ECO:0007669"/>
    <property type="project" value="TreeGrafter"/>
</dbReference>
<evidence type="ECO:0000256" key="2">
    <source>
        <dbReference type="ARBA" id="ARBA00022475"/>
    </source>
</evidence>
<comment type="subcellular location">
    <subcellularLocation>
        <location evidence="1">Cell membrane</location>
        <topology evidence="1">Single-pass type I membrane protein</topology>
    </subcellularLocation>
</comment>
<evidence type="ECO:0000256" key="8">
    <source>
        <dbReference type="ARBA" id="ARBA00023170"/>
    </source>
</evidence>
<dbReference type="GO" id="GO:0042102">
    <property type="term" value="P:positive regulation of T cell proliferation"/>
    <property type="evidence" value="ECO:0007669"/>
    <property type="project" value="TreeGrafter"/>
</dbReference>
<feature type="signal peptide" evidence="13">
    <location>
        <begin position="1"/>
        <end position="20"/>
    </location>
</feature>
<feature type="chain" id="PRO_5025558753" evidence="13">
    <location>
        <begin position="21"/>
        <end position="392"/>
    </location>
</feature>
<dbReference type="InterPro" id="IPR051713">
    <property type="entry name" value="T-cell_Activation_Regulation"/>
</dbReference>
<feature type="compositionally biased region" description="Polar residues" evidence="11">
    <location>
        <begin position="381"/>
        <end position="392"/>
    </location>
</feature>
<keyword evidence="5 12" id="KW-1133">Transmembrane helix</keyword>
<dbReference type="GO" id="GO:0031295">
    <property type="term" value="P:T cell costimulation"/>
    <property type="evidence" value="ECO:0007669"/>
    <property type="project" value="TreeGrafter"/>
</dbReference>
<evidence type="ECO:0000256" key="10">
    <source>
        <dbReference type="ARBA" id="ARBA00023319"/>
    </source>
</evidence>
<keyword evidence="6 12" id="KW-0472">Membrane</keyword>
<dbReference type="InterPro" id="IPR007110">
    <property type="entry name" value="Ig-like_dom"/>
</dbReference>
<dbReference type="GO" id="GO:0071222">
    <property type="term" value="P:cellular response to lipopolysaccharide"/>
    <property type="evidence" value="ECO:0007669"/>
    <property type="project" value="TreeGrafter"/>
</dbReference>
<dbReference type="OrthoDB" id="9983389at2759"/>
<evidence type="ECO:0000259" key="14">
    <source>
        <dbReference type="PROSITE" id="PS50835"/>
    </source>
</evidence>
<evidence type="ECO:0000256" key="5">
    <source>
        <dbReference type="ARBA" id="ARBA00022989"/>
    </source>
</evidence>
<dbReference type="Ensembl" id="ENSSANT00000061051.1">
    <property type="protein sequence ID" value="ENSSANP00000057375.1"/>
    <property type="gene ID" value="ENSSANG00000028746.1"/>
</dbReference>
<proteinExistence type="predicted"/>
<dbReference type="PANTHER" id="PTHR25466:SF14">
    <property type="entry name" value="BUTYROPHILIN SUBFAMILY 2 MEMBER A2-LIKE-RELATED"/>
    <property type="match status" value="1"/>
</dbReference>
<keyword evidence="8" id="KW-0675">Receptor</keyword>
<evidence type="ECO:0000313" key="16">
    <source>
        <dbReference type="Proteomes" id="UP000472260"/>
    </source>
</evidence>
<accession>A0A671PEJ3</accession>
<feature type="region of interest" description="Disordered" evidence="11">
    <location>
        <begin position="353"/>
        <end position="392"/>
    </location>
</feature>
<keyword evidence="4 13" id="KW-0732">Signal</keyword>
<protein>
    <submittedName>
        <fullName evidence="15">Uncharacterized LOC107686178</fullName>
    </submittedName>
</protein>
<evidence type="ECO:0000256" key="7">
    <source>
        <dbReference type="ARBA" id="ARBA00023157"/>
    </source>
</evidence>
<organism evidence="15 16">
    <name type="scientific">Sinocyclocheilus anshuiensis</name>
    <dbReference type="NCBI Taxonomy" id="1608454"/>
    <lineage>
        <taxon>Eukaryota</taxon>
        <taxon>Metazoa</taxon>
        <taxon>Chordata</taxon>
        <taxon>Craniata</taxon>
        <taxon>Vertebrata</taxon>
        <taxon>Euteleostomi</taxon>
        <taxon>Actinopterygii</taxon>
        <taxon>Neopterygii</taxon>
        <taxon>Teleostei</taxon>
        <taxon>Ostariophysi</taxon>
        <taxon>Cypriniformes</taxon>
        <taxon>Cyprinidae</taxon>
        <taxon>Cyprininae</taxon>
        <taxon>Sinocyclocheilus</taxon>
    </lineage>
</organism>
<evidence type="ECO:0000256" key="11">
    <source>
        <dbReference type="SAM" id="MobiDB-lite"/>
    </source>
</evidence>
<dbReference type="KEGG" id="sanh:107686178"/>
<evidence type="ECO:0000256" key="3">
    <source>
        <dbReference type="ARBA" id="ARBA00022692"/>
    </source>
</evidence>
<dbReference type="AlphaFoldDB" id="A0A671PEJ3"/>
<keyword evidence="9" id="KW-0325">Glycoprotein</keyword>
<name>A0A671PEJ3_9TELE</name>
<evidence type="ECO:0000256" key="1">
    <source>
        <dbReference type="ARBA" id="ARBA00004251"/>
    </source>
</evidence>
<dbReference type="RefSeq" id="XP_016338566.1">
    <property type="nucleotide sequence ID" value="XM_016483080.1"/>
</dbReference>
<evidence type="ECO:0000256" key="9">
    <source>
        <dbReference type="ARBA" id="ARBA00023180"/>
    </source>
</evidence>
<dbReference type="PANTHER" id="PTHR25466">
    <property type="entry name" value="T-LYMPHOCYTE ACTIVATION ANTIGEN"/>
    <property type="match status" value="1"/>
</dbReference>
<sequence>MSRTHYGACVVLWIFSLVACKVPEVRVTCIFSKDCILPCSFTPTNGDVKIQWFQQEALIFSLQPAGQRFNHGNMSLFSDSVSEGNASLLVKQVDTRSKGRYKCVVNNVTVTYVVATVEAPIRTVSIDINPSGLIQCSTKDVYPAPVVQWSTEPRLSHALQPITRMAPGRKSLFTVESILKQQNNSLDYIYVCNITSKYGTHTRTASLQLQELTGSEGKDLVIPCKAPKKLQSFSLVWTFTTANKTTDILTYDSRTHKSRSLWDNAELEEDNALKGDVSLTLENTVGSEHSGFYTCAFSGAETRHLIQSRVVITSARQEKDFVRYNLWMLGIVAGLIALLALTLVVKRYRAKSKRNQEIAQEDAEMQSMNPDKTSEEPQAGNKLTTQPSASHS</sequence>
<dbReference type="GeneID" id="107686178"/>
<dbReference type="Proteomes" id="UP000472260">
    <property type="component" value="Unassembled WGS sequence"/>
</dbReference>
<dbReference type="PROSITE" id="PS50835">
    <property type="entry name" value="IG_LIKE"/>
    <property type="match status" value="2"/>
</dbReference>
<evidence type="ECO:0000256" key="6">
    <source>
        <dbReference type="ARBA" id="ARBA00023136"/>
    </source>
</evidence>
<keyword evidence="3 12" id="KW-0812">Transmembrane</keyword>
<dbReference type="InterPro" id="IPR036179">
    <property type="entry name" value="Ig-like_dom_sf"/>
</dbReference>
<dbReference type="Gene3D" id="2.60.40.10">
    <property type="entry name" value="Immunoglobulins"/>
    <property type="match status" value="3"/>
</dbReference>
<dbReference type="InterPro" id="IPR003599">
    <property type="entry name" value="Ig_sub"/>
</dbReference>
<feature type="domain" description="Ig-like" evidence="14">
    <location>
        <begin position="202"/>
        <end position="313"/>
    </location>
</feature>
<evidence type="ECO:0000256" key="12">
    <source>
        <dbReference type="SAM" id="Phobius"/>
    </source>
</evidence>
<keyword evidence="2" id="KW-1003">Cell membrane</keyword>
<dbReference type="SUPFAM" id="SSF48726">
    <property type="entry name" value="Immunoglobulin"/>
    <property type="match status" value="3"/>
</dbReference>
<gene>
    <name evidence="15" type="primary">LOC107686178</name>
</gene>